<accession>A0A0X3TDA3</accession>
<dbReference type="InterPro" id="IPR002347">
    <property type="entry name" value="SDR_fam"/>
</dbReference>
<sequence length="242" mass="25679">MKTIIVTGASSGIGRASAELFLSEGWKVGLLARRADVLERMAEGKPNALPLVADVTDPEAVTSAFDTFVAWAGRLDVLFNNAGIFAPGGTIDEIALEDWYQSVDVNLNGMFLCARAAFKAMRRQDPQGGRIINNGSIAAHVPRPNSVHYTATKHAITGLTRSLSLDGRSFGIACGQIDIGNARTPIVQGLVDAALAEGREPDPTMAVEDAARSVLHMASLPPEANVQFMTVMATTMPYIGRG</sequence>
<gene>
    <name evidence="4" type="ORF">AVO45_14350</name>
</gene>
<dbReference type="PRINTS" id="PR00080">
    <property type="entry name" value="SDRFAMILY"/>
</dbReference>
<dbReference type="FunFam" id="3.40.50.720:FF:000084">
    <property type="entry name" value="Short-chain dehydrogenase reductase"/>
    <property type="match status" value="1"/>
</dbReference>
<dbReference type="AlphaFoldDB" id="A0A0X3TDA3"/>
<dbReference type="Gene3D" id="3.40.50.720">
    <property type="entry name" value="NAD(P)-binding Rossmann-like Domain"/>
    <property type="match status" value="1"/>
</dbReference>
<proteinExistence type="inferred from homology"/>
<dbReference type="InterPro" id="IPR036291">
    <property type="entry name" value="NAD(P)-bd_dom_sf"/>
</dbReference>
<organism evidence="4 5">
    <name type="scientific">Ruegeria marisrubri</name>
    <dbReference type="NCBI Taxonomy" id="1685379"/>
    <lineage>
        <taxon>Bacteria</taxon>
        <taxon>Pseudomonadati</taxon>
        <taxon>Pseudomonadota</taxon>
        <taxon>Alphaproteobacteria</taxon>
        <taxon>Rhodobacterales</taxon>
        <taxon>Roseobacteraceae</taxon>
        <taxon>Ruegeria</taxon>
    </lineage>
</organism>
<dbReference type="EMBL" id="LQBQ01000037">
    <property type="protein sequence ID" value="KUJ73765.1"/>
    <property type="molecule type" value="Genomic_DNA"/>
</dbReference>
<dbReference type="PANTHER" id="PTHR43669">
    <property type="entry name" value="5-KETO-D-GLUCONATE 5-REDUCTASE"/>
    <property type="match status" value="1"/>
</dbReference>
<evidence type="ECO:0000256" key="1">
    <source>
        <dbReference type="ARBA" id="ARBA00006484"/>
    </source>
</evidence>
<evidence type="ECO:0000313" key="4">
    <source>
        <dbReference type="EMBL" id="KUJ73765.1"/>
    </source>
</evidence>
<dbReference type="Proteomes" id="UP000053791">
    <property type="component" value="Unassembled WGS sequence"/>
</dbReference>
<name>A0A0X3TDA3_9RHOB</name>
<evidence type="ECO:0000313" key="5">
    <source>
        <dbReference type="Proteomes" id="UP000053791"/>
    </source>
</evidence>
<reference evidence="4 5" key="1">
    <citation type="submission" date="2015-12" db="EMBL/GenBank/DDBJ databases">
        <authorList>
            <person name="Shamseldin A."/>
            <person name="Moawad H."/>
            <person name="Abd El-Rahim W.M."/>
            <person name="Sadowsky M.J."/>
        </authorList>
    </citation>
    <scope>NUCLEOTIDE SEQUENCE [LARGE SCALE GENOMIC DNA]</scope>
    <source>
        <strain evidence="4 5">ZGT118</strain>
    </source>
</reference>
<dbReference type="STRING" id="1685379.AVO45_14350"/>
<keyword evidence="2" id="KW-0560">Oxidoreductase</keyword>
<comment type="caution">
    <text evidence="4">The sequence shown here is derived from an EMBL/GenBank/DDBJ whole genome shotgun (WGS) entry which is preliminary data.</text>
</comment>
<evidence type="ECO:0000256" key="2">
    <source>
        <dbReference type="ARBA" id="ARBA00023002"/>
    </source>
</evidence>
<dbReference type="PRINTS" id="PR00081">
    <property type="entry name" value="GDHRDH"/>
</dbReference>
<protein>
    <submittedName>
        <fullName evidence="4">Short-chain dehydrogenase</fullName>
    </submittedName>
</protein>
<dbReference type="InterPro" id="IPR020904">
    <property type="entry name" value="Sc_DH/Rdtase_CS"/>
</dbReference>
<comment type="similarity">
    <text evidence="1 3">Belongs to the short-chain dehydrogenases/reductases (SDR) family.</text>
</comment>
<dbReference type="PROSITE" id="PS00061">
    <property type="entry name" value="ADH_SHORT"/>
    <property type="match status" value="1"/>
</dbReference>
<dbReference type="PANTHER" id="PTHR43669:SF12">
    <property type="entry name" value="BLR5618 PROTEIN"/>
    <property type="match status" value="1"/>
</dbReference>
<dbReference type="RefSeq" id="WP_068349555.1">
    <property type="nucleotide sequence ID" value="NZ_LQBQ01000037.1"/>
</dbReference>
<keyword evidence="5" id="KW-1185">Reference proteome</keyword>
<dbReference type="Pfam" id="PF00106">
    <property type="entry name" value="adh_short"/>
    <property type="match status" value="1"/>
</dbReference>
<dbReference type="CDD" id="cd05233">
    <property type="entry name" value="SDR_c"/>
    <property type="match status" value="1"/>
</dbReference>
<dbReference type="OrthoDB" id="658698at2"/>
<dbReference type="GO" id="GO:0016491">
    <property type="term" value="F:oxidoreductase activity"/>
    <property type="evidence" value="ECO:0007669"/>
    <property type="project" value="UniProtKB-KW"/>
</dbReference>
<dbReference type="SUPFAM" id="SSF51735">
    <property type="entry name" value="NAD(P)-binding Rossmann-fold domains"/>
    <property type="match status" value="1"/>
</dbReference>
<evidence type="ECO:0000256" key="3">
    <source>
        <dbReference type="RuleBase" id="RU000363"/>
    </source>
</evidence>